<keyword evidence="3" id="KW-1185">Reference proteome</keyword>
<dbReference type="AlphaFoldDB" id="A0A9P7ZSV0"/>
<evidence type="ECO:0000256" key="1">
    <source>
        <dbReference type="SAM" id="MobiDB-lite"/>
    </source>
</evidence>
<dbReference type="RefSeq" id="XP_046121105.1">
    <property type="nucleotide sequence ID" value="XM_046259873.1"/>
</dbReference>
<feature type="compositionally biased region" description="Basic residues" evidence="1">
    <location>
        <begin position="215"/>
        <end position="224"/>
    </location>
</feature>
<gene>
    <name evidence="2" type="ORF">F5Z01DRAFT_456622</name>
</gene>
<feature type="region of interest" description="Disordered" evidence="1">
    <location>
        <begin position="294"/>
        <end position="344"/>
    </location>
</feature>
<evidence type="ECO:0000313" key="3">
    <source>
        <dbReference type="Proteomes" id="UP000887229"/>
    </source>
</evidence>
<accession>A0A9P7ZSV0</accession>
<dbReference type="Proteomes" id="UP000887229">
    <property type="component" value="Unassembled WGS sequence"/>
</dbReference>
<organism evidence="2 3">
    <name type="scientific">Emericellopsis atlantica</name>
    <dbReference type="NCBI Taxonomy" id="2614577"/>
    <lineage>
        <taxon>Eukaryota</taxon>
        <taxon>Fungi</taxon>
        <taxon>Dikarya</taxon>
        <taxon>Ascomycota</taxon>
        <taxon>Pezizomycotina</taxon>
        <taxon>Sordariomycetes</taxon>
        <taxon>Hypocreomycetidae</taxon>
        <taxon>Hypocreales</taxon>
        <taxon>Bionectriaceae</taxon>
        <taxon>Emericellopsis</taxon>
    </lineage>
</organism>
<name>A0A9P7ZSV0_9HYPO</name>
<dbReference type="GeneID" id="70290776"/>
<feature type="compositionally biased region" description="Basic and acidic residues" evidence="1">
    <location>
        <begin position="94"/>
        <end position="103"/>
    </location>
</feature>
<proteinExistence type="predicted"/>
<protein>
    <submittedName>
        <fullName evidence="2">Uncharacterized protein</fullName>
    </submittedName>
</protein>
<reference evidence="2" key="1">
    <citation type="journal article" date="2021" name="IMA Fungus">
        <title>Genomic characterization of three marine fungi, including Emericellopsis atlantica sp. nov. with signatures of a generalist lifestyle and marine biomass degradation.</title>
        <authorList>
            <person name="Hagestad O.C."/>
            <person name="Hou L."/>
            <person name="Andersen J.H."/>
            <person name="Hansen E.H."/>
            <person name="Altermark B."/>
            <person name="Li C."/>
            <person name="Kuhnert E."/>
            <person name="Cox R.J."/>
            <person name="Crous P.W."/>
            <person name="Spatafora J.W."/>
            <person name="Lail K."/>
            <person name="Amirebrahimi M."/>
            <person name="Lipzen A."/>
            <person name="Pangilinan J."/>
            <person name="Andreopoulos W."/>
            <person name="Hayes R.D."/>
            <person name="Ng V."/>
            <person name="Grigoriev I.V."/>
            <person name="Jackson S.A."/>
            <person name="Sutton T.D.S."/>
            <person name="Dobson A.D.W."/>
            <person name="Rama T."/>
        </authorList>
    </citation>
    <scope>NUCLEOTIDE SEQUENCE</scope>
    <source>
        <strain evidence="2">TS7</strain>
    </source>
</reference>
<dbReference type="OrthoDB" id="5207704at2759"/>
<dbReference type="EMBL" id="MU251246">
    <property type="protein sequence ID" value="KAG9257181.1"/>
    <property type="molecule type" value="Genomic_DNA"/>
</dbReference>
<feature type="region of interest" description="Disordered" evidence="1">
    <location>
        <begin position="94"/>
        <end position="118"/>
    </location>
</feature>
<comment type="caution">
    <text evidence="2">The sequence shown here is derived from an EMBL/GenBank/DDBJ whole genome shotgun (WGS) entry which is preliminary data.</text>
</comment>
<feature type="region of interest" description="Disordered" evidence="1">
    <location>
        <begin position="208"/>
        <end position="233"/>
    </location>
</feature>
<evidence type="ECO:0000313" key="2">
    <source>
        <dbReference type="EMBL" id="KAG9257181.1"/>
    </source>
</evidence>
<sequence>MDITMDTPTGDIPTMLLGGDRHFINKREHSQRRRTFNHRLRAAAKQYRTEHPDQLPCKSIGFTSREECQDLKRAQQDIKDPARLRQHIEADLRWKHHQEESPQRRSKRGRLTTNLNHESSIELARSKIELPSDRKLQRCPSLERQDAFCDARTKSRVQVVKQMAAGPLGDDAQVAELYRMGLLYDEQDSQAQAQTDSDIHLNDIQHEAPAYSIRPARRRSHHKSRNGDQQYNESLPLNLSFADLGTDNDLAPYLASQEDNTSSASSQSFTHSRRASQQTAPLRVIYELATSRPSFDVDTSQPPDLMNDSLSDYDCFTDSELDDSPSQREVQDPAGPWVLLGDDD</sequence>
<feature type="region of interest" description="Disordered" evidence="1">
    <location>
        <begin position="257"/>
        <end position="277"/>
    </location>
</feature>